<dbReference type="RefSeq" id="WP_067365839.1">
    <property type="nucleotide sequence ID" value="NZ_JBIUBN010000022.1"/>
</dbReference>
<reference evidence="3 4" key="1">
    <citation type="submission" date="2016-01" db="EMBL/GenBank/DDBJ databases">
        <title>Whole genome sequence and analysis of Micromonospora rosaria DSM 803, which can produce antibacterial substance rosamicin.</title>
        <authorList>
            <person name="Yang H."/>
            <person name="He X."/>
            <person name="Zhu D."/>
        </authorList>
    </citation>
    <scope>NUCLEOTIDE SEQUENCE [LARGE SCALE GENOMIC DNA]</scope>
    <source>
        <strain evidence="3 4">DSM 803</strain>
    </source>
</reference>
<dbReference type="AlphaFoldDB" id="A0A136PRV0"/>
<feature type="domain" description="AB hydrolase-1" evidence="2">
    <location>
        <begin position="371"/>
        <end position="594"/>
    </location>
</feature>
<dbReference type="Proteomes" id="UP000070620">
    <property type="component" value="Unassembled WGS sequence"/>
</dbReference>
<keyword evidence="4" id="KW-1185">Reference proteome</keyword>
<dbReference type="SUPFAM" id="SSF53474">
    <property type="entry name" value="alpha/beta-Hydrolases"/>
    <property type="match status" value="1"/>
</dbReference>
<evidence type="ECO:0000313" key="3">
    <source>
        <dbReference type="EMBL" id="KXK61181.1"/>
    </source>
</evidence>
<organism evidence="3 4">
    <name type="scientific">Micromonospora rosaria</name>
    <dbReference type="NCBI Taxonomy" id="47874"/>
    <lineage>
        <taxon>Bacteria</taxon>
        <taxon>Bacillati</taxon>
        <taxon>Actinomycetota</taxon>
        <taxon>Actinomycetes</taxon>
        <taxon>Micromonosporales</taxon>
        <taxon>Micromonosporaceae</taxon>
        <taxon>Micromonospora</taxon>
    </lineage>
</organism>
<comment type="caution">
    <text evidence="3">The sequence shown here is derived from an EMBL/GenBank/DDBJ whole genome shotgun (WGS) entry which is preliminary data.</text>
</comment>
<evidence type="ECO:0000256" key="1">
    <source>
        <dbReference type="SAM" id="MobiDB-lite"/>
    </source>
</evidence>
<sequence>MGLVARALRRLPTIRPTREQTLLTTERIAAVGQLLSSVEYLMEPRSELPGRANEWATLQATRFTFRSGVARRIVGAVADRRVVTGLHVLRVGAALLLLAPTGRRTRFAAGSTLAVTSALLYPHESYGSDGSDQATFVAQSAAALARAVPDRPALVDTALWYVAAQGTLSYAVSGWAKLLGPQWRNGEALPGVLRTYTYGDRQAYRLVRRYPRTARVLGAAVLALECLFPLAYLGRGRAAPLFVGSAAAFHVVNARLMGLHRFVPAFLALHPSVLYTAGPRRAVTASGPERRDDLFPLVLAAGGVAAAAGAYRAHRRRRALVTAGRPGEQRLTTSTGNELTFHRSGRTTPGAPLVVVEGGLAATIEQNVWLERGLGERFAVLSYQRAGYGSSRYRWPGEYHLDVALRDLTDLVADQAGDRPVVVLGHSLGGYLAWRAVPRLTDRLGDRVRGVALLDATHPDELLQSAAQYSGALFHDRHFDEVAVSLRLGLGVLTERPEFVDDLPADVRDLVHAQYADPGMWAAARREWRAVRTFFGHPDARLRPIDVPAVVLTAERTATLDPVQVRLHDEMAQAATWSHRHVVADTSHDSVVVTAEGAARAVDLVAAFVDAAVAARPGRATPDGEPVAAGEPTDSGPRLVTAPRPPIRTA</sequence>
<dbReference type="Pfam" id="PF12697">
    <property type="entry name" value="Abhydrolase_6"/>
    <property type="match status" value="1"/>
</dbReference>
<dbReference type="Gene3D" id="3.40.50.1820">
    <property type="entry name" value="alpha/beta hydrolase"/>
    <property type="match status" value="1"/>
</dbReference>
<proteinExistence type="predicted"/>
<accession>A0A136PRV0</accession>
<dbReference type="GO" id="GO:0003824">
    <property type="term" value="F:catalytic activity"/>
    <property type="evidence" value="ECO:0007669"/>
    <property type="project" value="UniProtKB-ARBA"/>
</dbReference>
<dbReference type="OrthoDB" id="5422338at2"/>
<dbReference type="EMBL" id="LRQV01000047">
    <property type="protein sequence ID" value="KXK61181.1"/>
    <property type="molecule type" value="Genomic_DNA"/>
</dbReference>
<gene>
    <name evidence="3" type="ORF">AWW66_14820</name>
</gene>
<evidence type="ECO:0000313" key="4">
    <source>
        <dbReference type="Proteomes" id="UP000070620"/>
    </source>
</evidence>
<protein>
    <recommendedName>
        <fullName evidence="2">AB hydrolase-1 domain-containing protein</fullName>
    </recommendedName>
</protein>
<name>A0A136PRV0_9ACTN</name>
<evidence type="ECO:0000259" key="2">
    <source>
        <dbReference type="Pfam" id="PF12697"/>
    </source>
</evidence>
<dbReference type="InterPro" id="IPR029058">
    <property type="entry name" value="AB_hydrolase_fold"/>
</dbReference>
<dbReference type="InterPro" id="IPR000073">
    <property type="entry name" value="AB_hydrolase_1"/>
</dbReference>
<feature type="region of interest" description="Disordered" evidence="1">
    <location>
        <begin position="617"/>
        <end position="650"/>
    </location>
</feature>